<feature type="domain" description="Aminotransferase class V" evidence="6">
    <location>
        <begin position="2"/>
        <end position="373"/>
    </location>
</feature>
<evidence type="ECO:0000259" key="6">
    <source>
        <dbReference type="Pfam" id="PF00266"/>
    </source>
</evidence>
<keyword evidence="4" id="KW-0663">Pyridoxal phosphate</keyword>
<reference evidence="7 8" key="1">
    <citation type="submission" date="2020-08" db="EMBL/GenBank/DDBJ databases">
        <title>Genomic Encyclopedia of Type Strains, Phase IV (KMG-IV): sequencing the most valuable type-strain genomes for metagenomic binning, comparative biology and taxonomic classification.</title>
        <authorList>
            <person name="Goeker M."/>
        </authorList>
    </citation>
    <scope>NUCLEOTIDE SEQUENCE [LARGE SCALE GENOMIC DNA]</scope>
    <source>
        <strain evidence="7 8">DSM 103526</strain>
    </source>
</reference>
<dbReference type="InterPro" id="IPR015424">
    <property type="entry name" value="PyrdxlP-dep_Trfase"/>
</dbReference>
<evidence type="ECO:0000256" key="1">
    <source>
        <dbReference type="ARBA" id="ARBA00001933"/>
    </source>
</evidence>
<dbReference type="InterPro" id="IPR016454">
    <property type="entry name" value="Cysteine_dSase"/>
</dbReference>
<dbReference type="Gene3D" id="3.40.640.10">
    <property type="entry name" value="Type I PLP-dependent aspartate aminotransferase-like (Major domain)"/>
    <property type="match status" value="1"/>
</dbReference>
<gene>
    <name evidence="7" type="ORF">HNQ80_001168</name>
</gene>
<dbReference type="Proteomes" id="UP000579281">
    <property type="component" value="Unassembled WGS sequence"/>
</dbReference>
<dbReference type="InterPro" id="IPR015422">
    <property type="entry name" value="PyrdxlP-dep_Trfase_small"/>
</dbReference>
<dbReference type="EC" id="2.8.1.7" evidence="3"/>
<comment type="caution">
    <text evidence="7">The sequence shown here is derived from an EMBL/GenBank/DDBJ whole genome shotgun (WGS) entry which is preliminary data.</text>
</comment>
<dbReference type="PIRSF" id="PIRSF005572">
    <property type="entry name" value="NifS"/>
    <property type="match status" value="1"/>
</dbReference>
<evidence type="ECO:0000256" key="4">
    <source>
        <dbReference type="ARBA" id="ARBA00022898"/>
    </source>
</evidence>
<evidence type="ECO:0000313" key="8">
    <source>
        <dbReference type="Proteomes" id="UP000579281"/>
    </source>
</evidence>
<sequence length="384" mass="43172">MIYFDNAATTFPKPNIVYDELDRFSRNSCVSPSRGQYKLARETNIILKDTRDKIKELFQCKLNQEVVLNSSATESLNTILQGLDWGNIENIYVSCFEHNSILRVIHQLQKIYKFKVIEIPMEKGNGFAFDIEGLKDAFHKDRPDLLIISYVSNAFGVIAPLKEISNVAKQYECIILVDAAQAAGLLDINLKEIDIDFLVFSAHKTLYGPFGVAGFICDSNTQIKSLLYGGTGKESISMEGPSNIPDRYEVGSHNILAIAGLNSSLRWIRETGRENIEEKVRLLTDELSKCLNEFKQIITYEDKIERNQISVIACNFKGYDADSMGMVLDEYGIAVRTGLHCAPNAHKIFNTLPSGTVRFSIGYFNTIQDISDLHGILKSIVKQM</sequence>
<dbReference type="InterPro" id="IPR015421">
    <property type="entry name" value="PyrdxlP-dep_Trfase_major"/>
</dbReference>
<evidence type="ECO:0000256" key="2">
    <source>
        <dbReference type="ARBA" id="ARBA00010447"/>
    </source>
</evidence>
<keyword evidence="8" id="KW-1185">Reference proteome</keyword>
<comment type="cofactor">
    <cofactor evidence="1">
        <name>pyridoxal 5'-phosphate</name>
        <dbReference type="ChEBI" id="CHEBI:597326"/>
    </cofactor>
</comment>
<name>A0A841KY48_9FIRM</name>
<dbReference type="EMBL" id="JACHEN010000005">
    <property type="protein sequence ID" value="MBB6215079.1"/>
    <property type="molecule type" value="Genomic_DNA"/>
</dbReference>
<evidence type="ECO:0000256" key="5">
    <source>
        <dbReference type="ARBA" id="ARBA00050776"/>
    </source>
</evidence>
<dbReference type="PANTHER" id="PTHR43586">
    <property type="entry name" value="CYSTEINE DESULFURASE"/>
    <property type="match status" value="1"/>
</dbReference>
<accession>A0A841KY48</accession>
<dbReference type="RefSeq" id="WP_184309047.1">
    <property type="nucleotide sequence ID" value="NZ_JACHEN010000005.1"/>
</dbReference>
<comment type="catalytic activity">
    <reaction evidence="5">
        <text>(sulfur carrier)-H + L-cysteine = (sulfur carrier)-SH + L-alanine</text>
        <dbReference type="Rhea" id="RHEA:43892"/>
        <dbReference type="Rhea" id="RHEA-COMP:14737"/>
        <dbReference type="Rhea" id="RHEA-COMP:14739"/>
        <dbReference type="ChEBI" id="CHEBI:29917"/>
        <dbReference type="ChEBI" id="CHEBI:35235"/>
        <dbReference type="ChEBI" id="CHEBI:57972"/>
        <dbReference type="ChEBI" id="CHEBI:64428"/>
        <dbReference type="EC" id="2.8.1.7"/>
    </reaction>
</comment>
<evidence type="ECO:0000256" key="3">
    <source>
        <dbReference type="ARBA" id="ARBA00012239"/>
    </source>
</evidence>
<dbReference type="GO" id="GO:0031071">
    <property type="term" value="F:cysteine desulfurase activity"/>
    <property type="evidence" value="ECO:0007669"/>
    <property type="project" value="UniProtKB-EC"/>
</dbReference>
<organism evidence="7 8">
    <name type="scientific">Anaerosolibacter carboniphilus</name>
    <dbReference type="NCBI Taxonomy" id="1417629"/>
    <lineage>
        <taxon>Bacteria</taxon>
        <taxon>Bacillati</taxon>
        <taxon>Bacillota</taxon>
        <taxon>Clostridia</taxon>
        <taxon>Peptostreptococcales</taxon>
        <taxon>Thermotaleaceae</taxon>
        <taxon>Anaerosolibacter</taxon>
    </lineage>
</organism>
<dbReference type="InterPro" id="IPR000192">
    <property type="entry name" value="Aminotrans_V_dom"/>
</dbReference>
<dbReference type="AlphaFoldDB" id="A0A841KY48"/>
<dbReference type="Gene3D" id="3.90.1150.10">
    <property type="entry name" value="Aspartate Aminotransferase, domain 1"/>
    <property type="match status" value="1"/>
</dbReference>
<evidence type="ECO:0000313" key="7">
    <source>
        <dbReference type="EMBL" id="MBB6215079.1"/>
    </source>
</evidence>
<dbReference type="PANTHER" id="PTHR43586:SF4">
    <property type="entry name" value="ISOPENICILLIN N EPIMERASE"/>
    <property type="match status" value="1"/>
</dbReference>
<dbReference type="Pfam" id="PF00266">
    <property type="entry name" value="Aminotran_5"/>
    <property type="match status" value="1"/>
</dbReference>
<comment type="similarity">
    <text evidence="2">Belongs to the class-V pyridoxal-phosphate-dependent aminotransferase family. Csd subfamily.</text>
</comment>
<proteinExistence type="inferred from homology"/>
<protein>
    <recommendedName>
        <fullName evidence="3">cysteine desulfurase</fullName>
        <ecNumber evidence="3">2.8.1.7</ecNumber>
    </recommendedName>
</protein>
<dbReference type="SUPFAM" id="SSF53383">
    <property type="entry name" value="PLP-dependent transferases"/>
    <property type="match status" value="1"/>
</dbReference>